<sequence>MGRDTIKLETAVSTISQEYLLEFTSEYGISDDVHPELPGREDKIVDFLEGKQTSRKKHPPMLYKALRFPEKLEQPFLLVGRKSISYRRELASKRSKRWNASRRHVLRRRRGNIEYTPDSHPKTTRNPVMLKMDLFNLISAPNPAVVKTGTRPRTTHEVPLITVIVSRQIDMEESAATIESSGTPSTVERSPLDFANENPSQEITGGDGTEDQVRETVAPEIPPPQNASTTVVATNIVLEEEATTDAPLVSKRRRKRVNDGTDSSAPSKVLRKDFDASRPTQSTLGGKSIAATGLEAGSIFSVPASQETSIGIADSDPLFYAKPQLVPESSKGTDTEIPMEDIATTEADVQLSVGSLKSGKSTSPSVGGSPGGIYQPRWGVTNSCRLDTPEACRDMVDHSVPPRYFFELRHLPNSEFLDQYNMNLARQVAMGSQLRLRFEQEVRLLKEATTKIARHDQRIQAREKEITKLDEEIKSIRVMETEVHSLRNQTRNLKTLLEAEVDMKKQLSQQVFSLQCQISSEEKIKASFEEFKKLEDEKFKRRCTEMDARLDVLRIDFDEELYPHMLTAIAGRRWVIGHGLRLAVMKCAESTNLRQAFADVVSAGIVKGMSEGLRYGVEHREALKDLKYPLVDQLERLKDAPIDLLMASLHLKSDTGEDAPLFIHDLHPSSSQLKIPVYPEGLKILLVDAATQTEVSEDEGSPRLLSSKSLPPMFNLEWP</sequence>
<organism evidence="3 4">
    <name type="scientific">Tanacetum coccineum</name>
    <dbReference type="NCBI Taxonomy" id="301880"/>
    <lineage>
        <taxon>Eukaryota</taxon>
        <taxon>Viridiplantae</taxon>
        <taxon>Streptophyta</taxon>
        <taxon>Embryophyta</taxon>
        <taxon>Tracheophyta</taxon>
        <taxon>Spermatophyta</taxon>
        <taxon>Magnoliopsida</taxon>
        <taxon>eudicotyledons</taxon>
        <taxon>Gunneridae</taxon>
        <taxon>Pentapetalae</taxon>
        <taxon>asterids</taxon>
        <taxon>campanulids</taxon>
        <taxon>Asterales</taxon>
        <taxon>Asteraceae</taxon>
        <taxon>Asteroideae</taxon>
        <taxon>Anthemideae</taxon>
        <taxon>Anthemidinae</taxon>
        <taxon>Tanacetum</taxon>
    </lineage>
</organism>
<dbReference type="Proteomes" id="UP001151760">
    <property type="component" value="Unassembled WGS sequence"/>
</dbReference>
<evidence type="ECO:0000313" key="4">
    <source>
        <dbReference type="Proteomes" id="UP001151760"/>
    </source>
</evidence>
<gene>
    <name evidence="3" type="ORF">Tco_0955317</name>
</gene>
<evidence type="ECO:0000256" key="2">
    <source>
        <dbReference type="SAM" id="MobiDB-lite"/>
    </source>
</evidence>
<evidence type="ECO:0000256" key="1">
    <source>
        <dbReference type="SAM" id="Coils"/>
    </source>
</evidence>
<accession>A0ABQ5E6Y4</accession>
<protein>
    <recommendedName>
        <fullName evidence="5">Transposase (Putative), gypsy type</fullName>
    </recommendedName>
</protein>
<feature type="region of interest" description="Disordered" evidence="2">
    <location>
        <begin position="244"/>
        <end position="286"/>
    </location>
</feature>
<proteinExistence type="predicted"/>
<keyword evidence="1" id="KW-0175">Coiled coil</keyword>
<evidence type="ECO:0008006" key="5">
    <source>
        <dbReference type="Google" id="ProtNLM"/>
    </source>
</evidence>
<feature type="coiled-coil region" evidence="1">
    <location>
        <begin position="445"/>
        <end position="489"/>
    </location>
</feature>
<feature type="region of interest" description="Disordered" evidence="2">
    <location>
        <begin position="174"/>
        <end position="212"/>
    </location>
</feature>
<reference evidence="3" key="2">
    <citation type="submission" date="2022-01" db="EMBL/GenBank/DDBJ databases">
        <authorList>
            <person name="Yamashiro T."/>
            <person name="Shiraishi A."/>
            <person name="Satake H."/>
            <person name="Nakayama K."/>
        </authorList>
    </citation>
    <scope>NUCLEOTIDE SEQUENCE</scope>
</reference>
<evidence type="ECO:0000313" key="3">
    <source>
        <dbReference type="EMBL" id="GJT46602.1"/>
    </source>
</evidence>
<reference evidence="3" key="1">
    <citation type="journal article" date="2022" name="Int. J. Mol. Sci.">
        <title>Draft Genome of Tanacetum Coccineum: Genomic Comparison of Closely Related Tanacetum-Family Plants.</title>
        <authorList>
            <person name="Yamashiro T."/>
            <person name="Shiraishi A."/>
            <person name="Nakayama K."/>
            <person name="Satake H."/>
        </authorList>
    </citation>
    <scope>NUCLEOTIDE SEQUENCE</scope>
</reference>
<feature type="compositionally biased region" description="Polar residues" evidence="2">
    <location>
        <begin position="177"/>
        <end position="188"/>
    </location>
</feature>
<keyword evidence="4" id="KW-1185">Reference proteome</keyword>
<dbReference type="EMBL" id="BQNB010015998">
    <property type="protein sequence ID" value="GJT46602.1"/>
    <property type="molecule type" value="Genomic_DNA"/>
</dbReference>
<name>A0ABQ5E6Y4_9ASTR</name>
<comment type="caution">
    <text evidence="3">The sequence shown here is derived from an EMBL/GenBank/DDBJ whole genome shotgun (WGS) entry which is preliminary data.</text>
</comment>